<name>Q7UYN7_RHOBA</name>
<organism evidence="1 2">
    <name type="scientific">Rhodopirellula baltica (strain DSM 10527 / NCIMB 13988 / SH1)</name>
    <dbReference type="NCBI Taxonomy" id="243090"/>
    <lineage>
        <taxon>Bacteria</taxon>
        <taxon>Pseudomonadati</taxon>
        <taxon>Planctomycetota</taxon>
        <taxon>Planctomycetia</taxon>
        <taxon>Pirellulales</taxon>
        <taxon>Pirellulaceae</taxon>
        <taxon>Rhodopirellula</taxon>
    </lineage>
</organism>
<dbReference type="HOGENOM" id="CLU_3172528_0_0_0"/>
<dbReference type="Proteomes" id="UP000001025">
    <property type="component" value="Chromosome"/>
</dbReference>
<dbReference type="STRING" id="243090.RB472"/>
<dbReference type="AlphaFoldDB" id="Q7UYN7"/>
<gene>
    <name evidence="1" type="ordered locus">RB472</name>
</gene>
<accession>Q7UYN7</accession>
<dbReference type="EMBL" id="BX294133">
    <property type="protein sequence ID" value="CAD71605.1"/>
    <property type="molecule type" value="Genomic_DNA"/>
</dbReference>
<keyword evidence="2" id="KW-1185">Reference proteome</keyword>
<dbReference type="InParanoid" id="Q7UYN7"/>
<proteinExistence type="predicted"/>
<dbReference type="KEGG" id="rba:RB472"/>
<protein>
    <submittedName>
        <fullName evidence="1">Uncharacterized protein</fullName>
    </submittedName>
</protein>
<evidence type="ECO:0000313" key="2">
    <source>
        <dbReference type="Proteomes" id="UP000001025"/>
    </source>
</evidence>
<evidence type="ECO:0000313" key="1">
    <source>
        <dbReference type="EMBL" id="CAD71605.1"/>
    </source>
</evidence>
<sequence length="47" mass="5392">MGHARRFYASGYLPKVIPRIPEMTAFHCVRLRVFALVNLACKLPFSL</sequence>
<reference evidence="1 2" key="1">
    <citation type="journal article" date="2003" name="Proc. Natl. Acad. Sci. U.S.A.">
        <title>Complete genome sequence of the marine planctomycete Pirellula sp. strain 1.</title>
        <authorList>
            <person name="Gloeckner F.O."/>
            <person name="Kube M."/>
            <person name="Bauer M."/>
            <person name="Teeling H."/>
            <person name="Lombardot T."/>
            <person name="Ludwig W."/>
            <person name="Gade D."/>
            <person name="Beck A."/>
            <person name="Borzym K."/>
            <person name="Heitmann K."/>
            <person name="Rabus R."/>
            <person name="Schlesner H."/>
            <person name="Amann R."/>
            <person name="Reinhardt R."/>
        </authorList>
    </citation>
    <scope>NUCLEOTIDE SEQUENCE [LARGE SCALE GENOMIC DNA]</scope>
    <source>
        <strain evidence="2">DSM 10527 / NCIMB 13988 / SH1</strain>
    </source>
</reference>
<dbReference type="EnsemblBacteria" id="CAD71605">
    <property type="protein sequence ID" value="CAD71605"/>
    <property type="gene ID" value="RB472"/>
</dbReference>